<protein>
    <submittedName>
        <fullName evidence="1">Uncharacterized protein</fullName>
    </submittedName>
</protein>
<comment type="caution">
    <text evidence="1">The sequence shown here is derived from an EMBL/GenBank/DDBJ whole genome shotgun (WGS) entry which is preliminary data.</text>
</comment>
<name>A0ABR9QFK8_9BACI</name>
<reference evidence="1 2" key="1">
    <citation type="submission" date="2020-10" db="EMBL/GenBank/DDBJ databases">
        <title>Bacillus sp. HD4P25, an endophyte from a halophyte.</title>
        <authorList>
            <person name="Sun J.-Q."/>
        </authorList>
    </citation>
    <scope>NUCLEOTIDE SEQUENCE [LARGE SCALE GENOMIC DNA]</scope>
    <source>
        <strain evidence="1 2">YIM 93174</strain>
    </source>
</reference>
<dbReference type="Proteomes" id="UP001516662">
    <property type="component" value="Unassembled WGS sequence"/>
</dbReference>
<evidence type="ECO:0000313" key="2">
    <source>
        <dbReference type="Proteomes" id="UP001516662"/>
    </source>
</evidence>
<proteinExistence type="predicted"/>
<gene>
    <name evidence="1" type="ORF">IMZ08_03900</name>
</gene>
<sequence length="123" mass="13682">MAAVAFINMKQPSGDQVQDHGVILDLTKSIISFQGIPTGGFLAYDIESKKHAHIPTYTLTAAGDYYASKNAIFVEEYDSTVKGNTMNRYNVQRINIEEPKGINKVLEKVHQFAVEGNYLKVDT</sequence>
<organism evidence="1 2">
    <name type="scientific">Litchfieldia luteola</name>
    <dbReference type="NCBI Taxonomy" id="682179"/>
    <lineage>
        <taxon>Bacteria</taxon>
        <taxon>Bacillati</taxon>
        <taxon>Bacillota</taxon>
        <taxon>Bacilli</taxon>
        <taxon>Bacillales</taxon>
        <taxon>Bacillaceae</taxon>
        <taxon>Litchfieldia</taxon>
    </lineage>
</organism>
<dbReference type="EMBL" id="JADCLJ010000007">
    <property type="protein sequence ID" value="MBE4907201.1"/>
    <property type="molecule type" value="Genomic_DNA"/>
</dbReference>
<keyword evidence="2" id="KW-1185">Reference proteome</keyword>
<accession>A0ABR9QFK8</accession>
<evidence type="ECO:0000313" key="1">
    <source>
        <dbReference type="EMBL" id="MBE4907201.1"/>
    </source>
</evidence>